<dbReference type="InterPro" id="IPR011918">
    <property type="entry name" value="ABC_MsbA_ATP-bd"/>
</dbReference>
<dbReference type="InterPro" id="IPR036640">
    <property type="entry name" value="ABC1_TM_sf"/>
</dbReference>
<evidence type="ECO:0000256" key="4">
    <source>
        <dbReference type="ARBA" id="ARBA00022741"/>
    </source>
</evidence>
<feature type="transmembrane region" description="Helical" evidence="9">
    <location>
        <begin position="37"/>
        <end position="58"/>
    </location>
</feature>
<feature type="domain" description="ABC transporter" evidence="10">
    <location>
        <begin position="355"/>
        <end position="591"/>
    </location>
</feature>
<dbReference type="PROSITE" id="PS00211">
    <property type="entry name" value="ABC_TRANSPORTER_1"/>
    <property type="match status" value="1"/>
</dbReference>
<dbReference type="InterPro" id="IPR011527">
    <property type="entry name" value="ABC1_TM_dom"/>
</dbReference>
<dbReference type="Pfam" id="PF00005">
    <property type="entry name" value="ABC_tran"/>
    <property type="match status" value="1"/>
</dbReference>
<dbReference type="NCBIfam" id="TIGR02204">
    <property type="entry name" value="MsbA_rel"/>
    <property type="match status" value="1"/>
</dbReference>
<gene>
    <name evidence="12" type="ORF">EDD54_1924</name>
</gene>
<evidence type="ECO:0000256" key="6">
    <source>
        <dbReference type="ARBA" id="ARBA00022989"/>
    </source>
</evidence>
<dbReference type="InterPro" id="IPR003593">
    <property type="entry name" value="AAA+_ATPase"/>
</dbReference>
<proteinExistence type="inferred from homology"/>
<dbReference type="Proteomes" id="UP000294547">
    <property type="component" value="Unassembled WGS sequence"/>
</dbReference>
<feature type="transmembrane region" description="Helical" evidence="9">
    <location>
        <begin position="260"/>
        <end position="279"/>
    </location>
</feature>
<keyword evidence="7 9" id="KW-0472">Membrane</keyword>
<dbReference type="PROSITE" id="PS50929">
    <property type="entry name" value="ABC_TM1F"/>
    <property type="match status" value="1"/>
</dbReference>
<dbReference type="Gene3D" id="1.20.1560.10">
    <property type="entry name" value="ABC transporter type 1, transmembrane domain"/>
    <property type="match status" value="1"/>
</dbReference>
<dbReference type="GO" id="GO:0015421">
    <property type="term" value="F:ABC-type oligopeptide transporter activity"/>
    <property type="evidence" value="ECO:0007669"/>
    <property type="project" value="TreeGrafter"/>
</dbReference>
<comment type="subcellular location">
    <subcellularLocation>
        <location evidence="1">Cell membrane</location>
        <topology evidence="1">Multi-pass membrane protein</topology>
    </subcellularLocation>
</comment>
<organism evidence="12 13">
    <name type="scientific">Oharaeibacter diazotrophicus</name>
    <dbReference type="NCBI Taxonomy" id="1920512"/>
    <lineage>
        <taxon>Bacteria</taxon>
        <taxon>Pseudomonadati</taxon>
        <taxon>Pseudomonadota</taxon>
        <taxon>Alphaproteobacteria</taxon>
        <taxon>Hyphomicrobiales</taxon>
        <taxon>Pleomorphomonadaceae</taxon>
        <taxon>Oharaeibacter</taxon>
    </lineage>
</organism>
<dbReference type="AlphaFoldDB" id="A0A4R6RFH4"/>
<evidence type="ECO:0000256" key="2">
    <source>
        <dbReference type="ARBA" id="ARBA00005417"/>
    </source>
</evidence>
<evidence type="ECO:0000259" key="10">
    <source>
        <dbReference type="PROSITE" id="PS50893"/>
    </source>
</evidence>
<dbReference type="InterPro" id="IPR003439">
    <property type="entry name" value="ABC_transporter-like_ATP-bd"/>
</dbReference>
<dbReference type="PANTHER" id="PTHR43394:SF1">
    <property type="entry name" value="ATP-BINDING CASSETTE SUB-FAMILY B MEMBER 10, MITOCHONDRIAL"/>
    <property type="match status" value="1"/>
</dbReference>
<dbReference type="RefSeq" id="WP_245515714.1">
    <property type="nucleotide sequence ID" value="NZ_BSPM01000004.1"/>
</dbReference>
<dbReference type="InterPro" id="IPR017871">
    <property type="entry name" value="ABC_transporter-like_CS"/>
</dbReference>
<evidence type="ECO:0000256" key="9">
    <source>
        <dbReference type="SAM" id="Phobius"/>
    </source>
</evidence>
<dbReference type="FunFam" id="3.40.50.300:FF:000218">
    <property type="entry name" value="Multidrug ABC transporter ATP-binding protein"/>
    <property type="match status" value="1"/>
</dbReference>
<evidence type="ECO:0000256" key="7">
    <source>
        <dbReference type="ARBA" id="ARBA00023136"/>
    </source>
</evidence>
<accession>A0A4R6RFH4</accession>
<reference evidence="12 13" key="1">
    <citation type="submission" date="2019-03" db="EMBL/GenBank/DDBJ databases">
        <title>Genomic Encyclopedia of Type Strains, Phase IV (KMG-IV): sequencing the most valuable type-strain genomes for metagenomic binning, comparative biology and taxonomic classification.</title>
        <authorList>
            <person name="Goeker M."/>
        </authorList>
    </citation>
    <scope>NUCLEOTIDE SEQUENCE [LARGE SCALE GENOMIC DNA]</scope>
    <source>
        <strain evidence="12 13">DSM 102969</strain>
    </source>
</reference>
<dbReference type="Pfam" id="PF00664">
    <property type="entry name" value="ABC_membrane"/>
    <property type="match status" value="1"/>
</dbReference>
<dbReference type="Gene3D" id="3.40.50.300">
    <property type="entry name" value="P-loop containing nucleotide triphosphate hydrolases"/>
    <property type="match status" value="1"/>
</dbReference>
<protein>
    <submittedName>
        <fullName evidence="12">ATP-binding cassette subfamily B protein</fullName>
    </submittedName>
</protein>
<comment type="similarity">
    <text evidence="2">Belongs to the ABC transporter superfamily.</text>
</comment>
<dbReference type="PANTHER" id="PTHR43394">
    <property type="entry name" value="ATP-DEPENDENT PERMEASE MDL1, MITOCHONDRIAL"/>
    <property type="match status" value="1"/>
</dbReference>
<keyword evidence="6 9" id="KW-1133">Transmembrane helix</keyword>
<dbReference type="PROSITE" id="PS50893">
    <property type="entry name" value="ABC_TRANSPORTER_2"/>
    <property type="match status" value="1"/>
</dbReference>
<dbReference type="InterPro" id="IPR027417">
    <property type="entry name" value="P-loop_NTPase"/>
</dbReference>
<keyword evidence="4" id="KW-0547">Nucleotide-binding</keyword>
<evidence type="ECO:0000256" key="1">
    <source>
        <dbReference type="ARBA" id="ARBA00004651"/>
    </source>
</evidence>
<comment type="function">
    <text evidence="8">Part of an ABC transporter complex. Transmembrane domains (TMD) form a pore in the inner membrane and the ATP-binding domain (NBD) is responsible for energy generation.</text>
</comment>
<dbReference type="SMART" id="SM00382">
    <property type="entry name" value="AAA"/>
    <property type="match status" value="1"/>
</dbReference>
<dbReference type="GO" id="GO:0016887">
    <property type="term" value="F:ATP hydrolysis activity"/>
    <property type="evidence" value="ECO:0007669"/>
    <property type="project" value="InterPro"/>
</dbReference>
<keyword evidence="13" id="KW-1185">Reference proteome</keyword>
<evidence type="ECO:0000259" key="11">
    <source>
        <dbReference type="PROSITE" id="PS50929"/>
    </source>
</evidence>
<keyword evidence="3 9" id="KW-0812">Transmembrane</keyword>
<dbReference type="GO" id="GO:0005524">
    <property type="term" value="F:ATP binding"/>
    <property type="evidence" value="ECO:0007669"/>
    <property type="project" value="UniProtKB-KW"/>
</dbReference>
<feature type="transmembrane region" description="Helical" evidence="9">
    <location>
        <begin position="179"/>
        <end position="199"/>
    </location>
</feature>
<evidence type="ECO:0000313" key="13">
    <source>
        <dbReference type="Proteomes" id="UP000294547"/>
    </source>
</evidence>
<keyword evidence="5 12" id="KW-0067">ATP-binding</keyword>
<evidence type="ECO:0000256" key="8">
    <source>
        <dbReference type="ARBA" id="ARBA00024725"/>
    </source>
</evidence>
<evidence type="ECO:0000313" key="12">
    <source>
        <dbReference type="EMBL" id="TDP85079.1"/>
    </source>
</evidence>
<dbReference type="SUPFAM" id="SSF90123">
    <property type="entry name" value="ABC transporter transmembrane region"/>
    <property type="match status" value="1"/>
</dbReference>
<feature type="domain" description="ABC transmembrane type-1" evidence="11">
    <location>
        <begin position="38"/>
        <end position="320"/>
    </location>
</feature>
<sequence length="596" mass="62267">MSDRTGTGEGGGAARDRRSLRPLAGLLPFVMRYKGRAAGALAALVAASAATLVVPVAVRAMIDHGFTAADAENINLTFGLLIGVVLWLSVASALRYYLVMTLGERVVADVRAAVFAHLMRLSPVFFDEARSGEIVSRLTADTTQIKSAAGASASLALRNLVLFLGAVAMMVVTSPRHSAIVLAAIPLIVLPLVAFGRVVRRRSRAAQDTLAEASAFAQETIGAVRTVQAYTSETTATARFAAAVEDAFLAARTQVRTRGVLTFVAIFLVFASVVAVLWIGAHDVLAGRISAGTLGQFVLYAVFAAGALGELSQVWGEIAAAAGAAERLTEILAVEPAVAAPARPEPLPEPARGEIRFENVSFAYPGRPDVATLADVSFAVRAGETVAIVGPSGAGKSTLFQLVLRFYDPGAGRILVDGVDVRAADPAAVRARLALVPQDPVIFAGSARENVAFGRPDASIEAIEAAARAAHADGFVAALPGGWDAVLGERGVTLSGGQRQRIAIARAILRDAPILLLDEATSALDAESERLVQDALDRLSRTRTTLVIAHRLATVVGADRILVMDGGRIVEEGTHEALVAADGLYARLARLQFQDG</sequence>
<comment type="caution">
    <text evidence="12">The sequence shown here is derived from an EMBL/GenBank/DDBJ whole genome shotgun (WGS) entry which is preliminary data.</text>
</comment>
<dbReference type="SUPFAM" id="SSF52540">
    <property type="entry name" value="P-loop containing nucleoside triphosphate hydrolases"/>
    <property type="match status" value="1"/>
</dbReference>
<dbReference type="InterPro" id="IPR039421">
    <property type="entry name" value="Type_1_exporter"/>
</dbReference>
<feature type="transmembrane region" description="Helical" evidence="9">
    <location>
        <begin position="155"/>
        <end position="173"/>
    </location>
</feature>
<dbReference type="EMBL" id="SNXY01000007">
    <property type="protein sequence ID" value="TDP85079.1"/>
    <property type="molecule type" value="Genomic_DNA"/>
</dbReference>
<evidence type="ECO:0000256" key="5">
    <source>
        <dbReference type="ARBA" id="ARBA00022840"/>
    </source>
</evidence>
<evidence type="ECO:0000256" key="3">
    <source>
        <dbReference type="ARBA" id="ARBA00022692"/>
    </source>
</evidence>
<dbReference type="GO" id="GO:0090374">
    <property type="term" value="P:oligopeptide export from mitochondrion"/>
    <property type="evidence" value="ECO:0007669"/>
    <property type="project" value="TreeGrafter"/>
</dbReference>
<feature type="transmembrane region" description="Helical" evidence="9">
    <location>
        <begin position="78"/>
        <end position="98"/>
    </location>
</feature>
<dbReference type="GO" id="GO:0005886">
    <property type="term" value="C:plasma membrane"/>
    <property type="evidence" value="ECO:0007669"/>
    <property type="project" value="UniProtKB-SubCell"/>
</dbReference>
<name>A0A4R6RFH4_9HYPH</name>
<dbReference type="CDD" id="cd18575">
    <property type="entry name" value="ABC_6TM_bac_exporter_ABCB8_10_like"/>
    <property type="match status" value="1"/>
</dbReference>